<dbReference type="InterPro" id="IPR001128">
    <property type="entry name" value="Cyt_P450"/>
</dbReference>
<dbReference type="AlphaFoldDB" id="A0A023WWG7"/>
<keyword evidence="5" id="KW-0560">Oxidoreductase</keyword>
<evidence type="ECO:0000256" key="4">
    <source>
        <dbReference type="ARBA" id="ARBA00022723"/>
    </source>
</evidence>
<comment type="cofactor">
    <cofactor evidence="1 8">
        <name>heme</name>
        <dbReference type="ChEBI" id="CHEBI:30413"/>
    </cofactor>
</comment>
<dbReference type="PANTHER" id="PTHR24286">
    <property type="entry name" value="CYTOCHROME P450 26"/>
    <property type="match status" value="1"/>
</dbReference>
<evidence type="ECO:0000256" key="8">
    <source>
        <dbReference type="PIRSR" id="PIRSR602401-1"/>
    </source>
</evidence>
<evidence type="ECO:0000256" key="2">
    <source>
        <dbReference type="ARBA" id="ARBA00010617"/>
    </source>
</evidence>
<evidence type="ECO:0000256" key="3">
    <source>
        <dbReference type="ARBA" id="ARBA00022617"/>
    </source>
</evidence>
<dbReference type="PRINTS" id="PR00463">
    <property type="entry name" value="EP450I"/>
</dbReference>
<dbReference type="GO" id="GO:0016705">
    <property type="term" value="F:oxidoreductase activity, acting on paired donors, with incorporation or reduction of molecular oxygen"/>
    <property type="evidence" value="ECO:0007669"/>
    <property type="project" value="InterPro"/>
</dbReference>
<keyword evidence="7" id="KW-0503">Monooxygenase</keyword>
<dbReference type="CDD" id="cd11067">
    <property type="entry name" value="CYP152"/>
    <property type="match status" value="1"/>
</dbReference>
<dbReference type="RefSeq" id="WP_038663091.1">
    <property type="nucleotide sequence ID" value="NZ_CP076348.1"/>
</dbReference>
<sequence>MPNIPRDTGLDSTWAFLRDPYRFISTRSKFHQSPVFQTRLILQKTLCLTGAEAARLICDPDRFVRQNAAPKRLQKTLFGQDGVQGLDGDAHRHRKALFMGVLTPANVQELAELSEVRWREYARTWRPGESIVLYEIAREILCRTVCDWAGAPIAERDVQQWTQDLAALYEHAGAIGLQHWQARKARRRLEQWAAELVESTRAAPPTPEQSPLERIAHYKDQHGQPLDLHTASVELLNLLRPTVAVSVFITFAALALHKHPFCLRNLQSGDERDIGCFVQEVRRFYPFFPAISARVKEDFLWEGFSFGRGTLVLLDLYGTNHDSQLWEEADRFKPERFRSNSPSPYCFIPQGPGDPHVNHRCPGEGVAVALMSVAVRFLARSLQYEVPEQDLSITWDRLPALPRSHFVMRNARITM</sequence>
<dbReference type="Pfam" id="PF00067">
    <property type="entry name" value="p450"/>
    <property type="match status" value="1"/>
</dbReference>
<dbReference type="GeneID" id="99797612"/>
<dbReference type="EMBL" id="CP007509">
    <property type="protein sequence ID" value="AHY44154.1"/>
    <property type="molecule type" value="Genomic_DNA"/>
</dbReference>
<dbReference type="PANTHER" id="PTHR24286:SF24">
    <property type="entry name" value="LANOSTEROL 14-ALPHA DEMETHYLASE"/>
    <property type="match status" value="1"/>
</dbReference>
<dbReference type="InterPro" id="IPR002401">
    <property type="entry name" value="Cyt_P450_E_grp-I"/>
</dbReference>
<keyword evidence="3 8" id="KW-0349">Heme</keyword>
<evidence type="ECO:0000313" key="9">
    <source>
        <dbReference type="EMBL" id="AHY44154.1"/>
    </source>
</evidence>
<protein>
    <submittedName>
        <fullName evidence="9">Cytochrome P450</fullName>
    </submittedName>
</protein>
<dbReference type="SUPFAM" id="SSF48264">
    <property type="entry name" value="Cytochrome P450"/>
    <property type="match status" value="1"/>
</dbReference>
<dbReference type="GO" id="GO:0005506">
    <property type="term" value="F:iron ion binding"/>
    <property type="evidence" value="ECO:0007669"/>
    <property type="project" value="InterPro"/>
</dbReference>
<feature type="binding site" description="axial binding residue" evidence="8">
    <location>
        <position position="361"/>
    </location>
    <ligand>
        <name>heme</name>
        <dbReference type="ChEBI" id="CHEBI:30413"/>
    </ligand>
    <ligandPart>
        <name>Fe</name>
        <dbReference type="ChEBI" id="CHEBI:18248"/>
    </ligandPart>
</feature>
<dbReference type="GO" id="GO:0004497">
    <property type="term" value="F:monooxygenase activity"/>
    <property type="evidence" value="ECO:0007669"/>
    <property type="project" value="UniProtKB-KW"/>
</dbReference>
<evidence type="ECO:0000256" key="6">
    <source>
        <dbReference type="ARBA" id="ARBA00023004"/>
    </source>
</evidence>
<dbReference type="KEGG" id="pstu:UIB01_17410"/>
<evidence type="ECO:0000313" key="10">
    <source>
        <dbReference type="Proteomes" id="UP000025238"/>
    </source>
</evidence>
<name>A0A023WWG7_STUST</name>
<keyword evidence="4 8" id="KW-0479">Metal-binding</keyword>
<evidence type="ECO:0000256" key="5">
    <source>
        <dbReference type="ARBA" id="ARBA00023002"/>
    </source>
</evidence>
<comment type="similarity">
    <text evidence="2">Belongs to the cytochrome P450 family.</text>
</comment>
<dbReference type="Proteomes" id="UP000025238">
    <property type="component" value="Chromosome"/>
</dbReference>
<evidence type="ECO:0000256" key="1">
    <source>
        <dbReference type="ARBA" id="ARBA00001971"/>
    </source>
</evidence>
<dbReference type="GO" id="GO:0020037">
    <property type="term" value="F:heme binding"/>
    <property type="evidence" value="ECO:0007669"/>
    <property type="project" value="InterPro"/>
</dbReference>
<organism evidence="9 10">
    <name type="scientific">Stutzerimonas stutzeri</name>
    <name type="common">Pseudomonas stutzeri</name>
    <dbReference type="NCBI Taxonomy" id="316"/>
    <lineage>
        <taxon>Bacteria</taxon>
        <taxon>Pseudomonadati</taxon>
        <taxon>Pseudomonadota</taxon>
        <taxon>Gammaproteobacteria</taxon>
        <taxon>Pseudomonadales</taxon>
        <taxon>Pseudomonadaceae</taxon>
        <taxon>Stutzerimonas</taxon>
    </lineage>
</organism>
<accession>A0A023WWG7</accession>
<evidence type="ECO:0000256" key="7">
    <source>
        <dbReference type="ARBA" id="ARBA00023033"/>
    </source>
</evidence>
<dbReference type="Gene3D" id="1.10.630.10">
    <property type="entry name" value="Cytochrome P450"/>
    <property type="match status" value="1"/>
</dbReference>
<gene>
    <name evidence="9" type="ORF">UIB01_17410</name>
</gene>
<keyword evidence="6 8" id="KW-0408">Iron</keyword>
<dbReference type="InterPro" id="IPR036396">
    <property type="entry name" value="Cyt_P450_sf"/>
</dbReference>
<reference evidence="9 10" key="1">
    <citation type="submission" date="2014-03" db="EMBL/GenBank/DDBJ databases">
        <title>Complete genome sequence of Pseudomonas stutzeri 19SMN4.</title>
        <authorList>
            <person name="Brunet-Galmes I."/>
            <person name="Nogales B."/>
            <person name="Busquets A."/>
            <person name="Pena A."/>
            <person name="Gomila M."/>
            <person name="Garcia-Valdes E."/>
            <person name="Lalucat J."/>
            <person name="Bennasar A."/>
            <person name="Bosch R."/>
        </authorList>
    </citation>
    <scope>NUCLEOTIDE SEQUENCE [LARGE SCALE GENOMIC DNA]</scope>
    <source>
        <strain evidence="9 10">19SMN4</strain>
    </source>
</reference>
<proteinExistence type="inferred from homology"/>
<dbReference type="GO" id="GO:0016125">
    <property type="term" value="P:sterol metabolic process"/>
    <property type="evidence" value="ECO:0007669"/>
    <property type="project" value="TreeGrafter"/>
</dbReference>
<dbReference type="PATRIC" id="fig|316.97.peg.3478"/>